<feature type="chain" id="PRO_5007835186" evidence="2">
    <location>
        <begin position="17"/>
        <end position="254"/>
    </location>
</feature>
<dbReference type="EMBL" id="AZHC01000002">
    <property type="protein sequence ID" value="OAA50395.1"/>
    <property type="molecule type" value="Genomic_DNA"/>
</dbReference>
<feature type="region of interest" description="Disordered" evidence="1">
    <location>
        <begin position="117"/>
        <end position="137"/>
    </location>
</feature>
<evidence type="ECO:0000256" key="1">
    <source>
        <dbReference type="SAM" id="MobiDB-lite"/>
    </source>
</evidence>
<keyword evidence="2" id="KW-0732">Signal</keyword>
<dbReference type="OrthoDB" id="4768990at2759"/>
<accession>A0A162HZT2</accession>
<feature type="signal peptide" evidence="2">
    <location>
        <begin position="1"/>
        <end position="16"/>
    </location>
</feature>
<comment type="caution">
    <text evidence="3">The sequence shown here is derived from an EMBL/GenBank/DDBJ whole genome shotgun (WGS) entry which is preliminary data.</text>
</comment>
<gene>
    <name evidence="3" type="ORF">NOR_00845</name>
</gene>
<dbReference type="Proteomes" id="UP000243498">
    <property type="component" value="Unassembled WGS sequence"/>
</dbReference>
<feature type="region of interest" description="Disordered" evidence="1">
    <location>
        <begin position="39"/>
        <end position="66"/>
    </location>
</feature>
<organism evidence="3 4">
    <name type="scientific">Metarhizium rileyi (strain RCEF 4871)</name>
    <name type="common">Nomuraea rileyi</name>
    <dbReference type="NCBI Taxonomy" id="1649241"/>
    <lineage>
        <taxon>Eukaryota</taxon>
        <taxon>Fungi</taxon>
        <taxon>Dikarya</taxon>
        <taxon>Ascomycota</taxon>
        <taxon>Pezizomycotina</taxon>
        <taxon>Sordariomycetes</taxon>
        <taxon>Hypocreomycetidae</taxon>
        <taxon>Hypocreales</taxon>
        <taxon>Clavicipitaceae</taxon>
        <taxon>Metarhizium</taxon>
    </lineage>
</organism>
<feature type="compositionally biased region" description="Basic and acidic residues" evidence="1">
    <location>
        <begin position="49"/>
        <end position="59"/>
    </location>
</feature>
<proteinExistence type="predicted"/>
<protein>
    <submittedName>
        <fullName evidence="3">Uncharacterized protein</fullName>
    </submittedName>
</protein>
<sequence>MLQITSLLLFTPVTWASEFFLYVEAQDVNMLYSPHELAHPRHAGSSVSTEDRSRIDESGRPPGSVEVSSMVFKMPYRPTAACMKTNGVMKAQPPATLDCSEDIVDKSSAVSVLAHEGIPPSQRPTLLPSPSSEQKPQVCSSEAISRTLSTAIIFLSAATLQVNRQAILATQLKRLSINMSNQTACNGSTPNKPDHAYSHYNAQGAGSDQASLRNYRLAQFQSGPASTPMFDVSNRGAAVREQIDSVVAAFNKIA</sequence>
<evidence type="ECO:0000313" key="3">
    <source>
        <dbReference type="EMBL" id="OAA50395.1"/>
    </source>
</evidence>
<dbReference type="AlphaFoldDB" id="A0A162HZT2"/>
<evidence type="ECO:0000256" key="2">
    <source>
        <dbReference type="SAM" id="SignalP"/>
    </source>
</evidence>
<feature type="compositionally biased region" description="Polar residues" evidence="1">
    <location>
        <begin position="128"/>
        <end position="137"/>
    </location>
</feature>
<evidence type="ECO:0000313" key="4">
    <source>
        <dbReference type="Proteomes" id="UP000243498"/>
    </source>
</evidence>
<keyword evidence="4" id="KW-1185">Reference proteome</keyword>
<name>A0A162HZT2_METRR</name>
<reference evidence="3 4" key="1">
    <citation type="journal article" date="2016" name="Genome Biol. Evol.">
        <title>Divergent and convergent evolution of fungal pathogenicity.</title>
        <authorList>
            <person name="Shang Y."/>
            <person name="Xiao G."/>
            <person name="Zheng P."/>
            <person name="Cen K."/>
            <person name="Zhan S."/>
            <person name="Wang C."/>
        </authorList>
    </citation>
    <scope>NUCLEOTIDE SEQUENCE [LARGE SCALE GENOMIC DNA]</scope>
    <source>
        <strain evidence="3 4">RCEF 4871</strain>
    </source>
</reference>